<proteinExistence type="predicted"/>
<protein>
    <recommendedName>
        <fullName evidence="3">HTH tetR-type domain-containing protein</fullName>
    </recommendedName>
</protein>
<evidence type="ECO:0000313" key="4">
    <source>
        <dbReference type="EMBL" id="KOY15809.1"/>
    </source>
</evidence>
<keyword evidence="5" id="KW-1185">Reference proteome</keyword>
<dbReference type="InterPro" id="IPR050624">
    <property type="entry name" value="HTH-type_Tx_Regulator"/>
</dbReference>
<dbReference type="PROSITE" id="PS50977">
    <property type="entry name" value="HTH_TETR_2"/>
    <property type="match status" value="1"/>
</dbReference>
<gene>
    <name evidence="4" type="ORF">AMS66_14195</name>
</gene>
<name>A0A0M9BNW4_9BACL</name>
<evidence type="ECO:0000256" key="1">
    <source>
        <dbReference type="ARBA" id="ARBA00023125"/>
    </source>
</evidence>
<organism evidence="4 5">
    <name type="scientific">Paenibacillus xylanivorans</name>
    <dbReference type="NCBI Taxonomy" id="1705561"/>
    <lineage>
        <taxon>Bacteria</taxon>
        <taxon>Bacillati</taxon>
        <taxon>Bacillota</taxon>
        <taxon>Bacilli</taxon>
        <taxon>Bacillales</taxon>
        <taxon>Paenibacillaceae</taxon>
        <taxon>Paenibacillus</taxon>
    </lineage>
</organism>
<dbReference type="PATRIC" id="fig|1705561.3.peg.2758"/>
<evidence type="ECO:0000256" key="2">
    <source>
        <dbReference type="PROSITE-ProRule" id="PRU00335"/>
    </source>
</evidence>
<sequence>MARNKYPEITRRRIMESAVRLFTLNGYNNVSIQDIVNDVGDITRGAFYHHFKTLADVIQAVTKETMAEKNVFHEATDLASLNALDRLRQGISFSILQSIKEGDLSNVSSKMHSAEFVFSRITEGARVVAPGIKRIIEDGNRDGSMQVAYPKQAAETFTMLFDIWMNPGIFKVSREEFLQKIEHIRLLFEGVGMAFVNEDLKGVFMQLFDAVEK</sequence>
<dbReference type="AlphaFoldDB" id="A0A0M9BNW4"/>
<feature type="DNA-binding region" description="H-T-H motif" evidence="2">
    <location>
        <begin position="32"/>
        <end position="51"/>
    </location>
</feature>
<dbReference type="PANTHER" id="PTHR43479:SF11">
    <property type="entry name" value="ACREF_ENVCD OPERON REPRESSOR-RELATED"/>
    <property type="match status" value="1"/>
</dbReference>
<dbReference type="Pfam" id="PF00440">
    <property type="entry name" value="TetR_N"/>
    <property type="match status" value="1"/>
</dbReference>
<feature type="domain" description="HTH tetR-type" evidence="3">
    <location>
        <begin position="8"/>
        <end position="69"/>
    </location>
</feature>
<dbReference type="RefSeq" id="WP_053781408.1">
    <property type="nucleotide sequence ID" value="NZ_LITU01000059.1"/>
</dbReference>
<comment type="caution">
    <text evidence="4">The sequence shown here is derived from an EMBL/GenBank/DDBJ whole genome shotgun (WGS) entry which is preliminary data.</text>
</comment>
<dbReference type="PANTHER" id="PTHR43479">
    <property type="entry name" value="ACREF/ENVCD OPERON REPRESSOR-RELATED"/>
    <property type="match status" value="1"/>
</dbReference>
<keyword evidence="1 2" id="KW-0238">DNA-binding</keyword>
<reference evidence="4 5" key="1">
    <citation type="submission" date="2015-08" db="EMBL/GenBank/DDBJ databases">
        <title>Draft genome sequence of cellulolytic and xylanolytic Paenibacillus sp. A59, isolated from a decaying forest soil from Patagonia, Argentina.</title>
        <authorList>
            <person name="Ghio S."/>
            <person name="Caceres A.M."/>
            <person name="Talia P."/>
            <person name="Grasso D."/>
            <person name="Campos E."/>
        </authorList>
    </citation>
    <scope>NUCLEOTIDE SEQUENCE [LARGE SCALE GENOMIC DNA]</scope>
    <source>
        <strain evidence="4 5">A59</strain>
    </source>
</reference>
<accession>A0A0M9BNW4</accession>
<dbReference type="OrthoDB" id="9814200at2"/>
<dbReference type="GO" id="GO:0003677">
    <property type="term" value="F:DNA binding"/>
    <property type="evidence" value="ECO:0007669"/>
    <property type="project" value="UniProtKB-UniRule"/>
</dbReference>
<dbReference type="Proteomes" id="UP000037688">
    <property type="component" value="Unassembled WGS sequence"/>
</dbReference>
<dbReference type="Gene3D" id="1.10.357.10">
    <property type="entry name" value="Tetracycline Repressor, domain 2"/>
    <property type="match status" value="1"/>
</dbReference>
<dbReference type="SUPFAM" id="SSF46689">
    <property type="entry name" value="Homeodomain-like"/>
    <property type="match status" value="1"/>
</dbReference>
<evidence type="ECO:0000259" key="3">
    <source>
        <dbReference type="PROSITE" id="PS50977"/>
    </source>
</evidence>
<dbReference type="InterPro" id="IPR001647">
    <property type="entry name" value="HTH_TetR"/>
</dbReference>
<evidence type="ECO:0000313" key="5">
    <source>
        <dbReference type="Proteomes" id="UP000037688"/>
    </source>
</evidence>
<dbReference type="EMBL" id="LITU01000059">
    <property type="protein sequence ID" value="KOY15809.1"/>
    <property type="molecule type" value="Genomic_DNA"/>
</dbReference>
<dbReference type="InterPro" id="IPR009057">
    <property type="entry name" value="Homeodomain-like_sf"/>
</dbReference>